<dbReference type="PANTHER" id="PTHR33427:SF2">
    <property type="entry name" value="TRICHOHYALIN"/>
    <property type="match status" value="1"/>
</dbReference>
<protein>
    <submittedName>
        <fullName evidence="3">Uncharacterized protein</fullName>
    </submittedName>
</protein>
<reference evidence="4" key="1">
    <citation type="journal article" date="2017" name="Nat. Commun.">
        <title>The asparagus genome sheds light on the origin and evolution of a young Y chromosome.</title>
        <authorList>
            <person name="Harkess A."/>
            <person name="Zhou J."/>
            <person name="Xu C."/>
            <person name="Bowers J.E."/>
            <person name="Van der Hulst R."/>
            <person name="Ayyampalayam S."/>
            <person name="Mercati F."/>
            <person name="Riccardi P."/>
            <person name="McKain M.R."/>
            <person name="Kakrana A."/>
            <person name="Tang H."/>
            <person name="Ray J."/>
            <person name="Groenendijk J."/>
            <person name="Arikit S."/>
            <person name="Mathioni S.M."/>
            <person name="Nakano M."/>
            <person name="Shan H."/>
            <person name="Telgmann-Rauber A."/>
            <person name="Kanno A."/>
            <person name="Yue Z."/>
            <person name="Chen H."/>
            <person name="Li W."/>
            <person name="Chen Y."/>
            <person name="Xu X."/>
            <person name="Zhang Y."/>
            <person name="Luo S."/>
            <person name="Chen H."/>
            <person name="Gao J."/>
            <person name="Mao Z."/>
            <person name="Pires J.C."/>
            <person name="Luo M."/>
            <person name="Kudrna D."/>
            <person name="Wing R.A."/>
            <person name="Meyers B.C."/>
            <person name="Yi K."/>
            <person name="Kong H."/>
            <person name="Lavrijsen P."/>
            <person name="Sunseri F."/>
            <person name="Falavigna A."/>
            <person name="Ye Y."/>
            <person name="Leebens-Mack J.H."/>
            <person name="Chen G."/>
        </authorList>
    </citation>
    <scope>NUCLEOTIDE SEQUENCE [LARGE SCALE GENOMIC DNA]</scope>
    <source>
        <strain evidence="4">cv. DH0086</strain>
    </source>
</reference>
<feature type="region of interest" description="Disordered" evidence="2">
    <location>
        <begin position="616"/>
        <end position="661"/>
    </location>
</feature>
<proteinExistence type="predicted"/>
<accession>A0A5P1EKW3</accession>
<dbReference type="PANTHER" id="PTHR33427">
    <property type="entry name" value="HNH ENDONUCLEASE"/>
    <property type="match status" value="1"/>
</dbReference>
<organism evidence="3 4">
    <name type="scientific">Asparagus officinalis</name>
    <name type="common">Garden asparagus</name>
    <dbReference type="NCBI Taxonomy" id="4686"/>
    <lineage>
        <taxon>Eukaryota</taxon>
        <taxon>Viridiplantae</taxon>
        <taxon>Streptophyta</taxon>
        <taxon>Embryophyta</taxon>
        <taxon>Tracheophyta</taxon>
        <taxon>Spermatophyta</taxon>
        <taxon>Magnoliopsida</taxon>
        <taxon>Liliopsida</taxon>
        <taxon>Asparagales</taxon>
        <taxon>Asparagaceae</taxon>
        <taxon>Asparagoideae</taxon>
        <taxon>Asparagus</taxon>
    </lineage>
</organism>
<feature type="compositionally biased region" description="Low complexity" evidence="2">
    <location>
        <begin position="646"/>
        <end position="660"/>
    </location>
</feature>
<dbReference type="OMA" id="HNENSRC"/>
<evidence type="ECO:0000313" key="3">
    <source>
        <dbReference type="EMBL" id="ONK66536.1"/>
    </source>
</evidence>
<keyword evidence="4" id="KW-1185">Reference proteome</keyword>
<feature type="region of interest" description="Disordered" evidence="2">
    <location>
        <begin position="246"/>
        <end position="276"/>
    </location>
</feature>
<dbReference type="Gramene" id="ONK66536">
    <property type="protein sequence ID" value="ONK66536"/>
    <property type="gene ID" value="A4U43_C06F9210"/>
</dbReference>
<evidence type="ECO:0000313" key="4">
    <source>
        <dbReference type="Proteomes" id="UP000243459"/>
    </source>
</evidence>
<gene>
    <name evidence="3" type="ORF">A4U43_C06F9210</name>
</gene>
<dbReference type="EMBL" id="CM007386">
    <property type="protein sequence ID" value="ONK66536.1"/>
    <property type="molecule type" value="Genomic_DNA"/>
</dbReference>
<dbReference type="AlphaFoldDB" id="A0A5P1EKW3"/>
<name>A0A5P1EKW3_ASPOF</name>
<feature type="coiled-coil region" evidence="1">
    <location>
        <begin position="366"/>
        <end position="410"/>
    </location>
</feature>
<feature type="coiled-coil region" evidence="1">
    <location>
        <begin position="292"/>
        <end position="326"/>
    </location>
</feature>
<dbReference type="Proteomes" id="UP000243459">
    <property type="component" value="Chromosome 6"/>
</dbReference>
<feature type="region of interest" description="Disordered" evidence="2">
    <location>
        <begin position="459"/>
        <end position="489"/>
    </location>
</feature>
<feature type="compositionally biased region" description="Acidic residues" evidence="2">
    <location>
        <begin position="471"/>
        <end position="483"/>
    </location>
</feature>
<keyword evidence="1" id="KW-0175">Coiled coil</keyword>
<evidence type="ECO:0000256" key="2">
    <source>
        <dbReference type="SAM" id="MobiDB-lite"/>
    </source>
</evidence>
<feature type="compositionally biased region" description="Basic and acidic residues" evidence="2">
    <location>
        <begin position="617"/>
        <end position="644"/>
    </location>
</feature>
<evidence type="ECO:0000256" key="1">
    <source>
        <dbReference type="SAM" id="Coils"/>
    </source>
</evidence>
<sequence length="727" mass="83554">MAIDQNLGYPKAYSKLCNINSNSSTSPFLNGPPLSFIPYTLQPQEALRAKDLNQMFPVIDPDAKPAPNPRGFVNLLWKQLDHLGNAGFDPELFRVDPFGNVLYLHADSASPLAWDVDHWFPCSRGGRTVPSNLRILQWQVCRKKKNKLDFLVPWWDLQLGISVNQFLSVFASKNLDFRNRAFSFLFLDGSCEELNALQAVDSHSFPQHFVEMKQKLGLAPAALVSTNRNSESSVLKPVNMNKSLRPNSPYLVQRMTPNTSKENEPPESDEFANNPYLTITRARDSLRQRGDSKKKEAEMSQLEDELNEFRQKNEEERIALQDLEALLIKRRRRVEKCRRLSEAQASYRALLEKMIRDAMHQSVVYKEQLRLNQAATSALMARLEAQRAMCDTSENKLRRKFNERDELEKQISRPCWELQQARKRSRMDYNTLFEERNEDCIKGWTPLKKELRVFLEEEQKASEAGHSLSEEEKEEEEEHEDIENLTRKNKGKKSKALLLAERTRQKACEGDDKLLNHKGKKSKALILEERTRQKECEDDDKLLNHKLGQLAIRETNEIFEEGKESNKKFLDEEDEEERNQLGKGNVEKWLQIMLENAKGGEEENQTAETINRLNRINPEKESKSLKLKPLDNNRRSFNEKREESCESSSRGFRSTPSSPSVIMGMRRSEANLDSMASTSSKFIKSCTRTIKRTVSEEVERALAKLGPARLGGRCGILTLAAGYVLAL</sequence>